<evidence type="ECO:0000313" key="2">
    <source>
        <dbReference type="EMBL" id="MBB4966573.1"/>
    </source>
</evidence>
<organism evidence="2 3">
    <name type="scientific">Saccharothrix violaceirubra</name>
    <dbReference type="NCBI Taxonomy" id="413306"/>
    <lineage>
        <taxon>Bacteria</taxon>
        <taxon>Bacillati</taxon>
        <taxon>Actinomycetota</taxon>
        <taxon>Actinomycetes</taxon>
        <taxon>Pseudonocardiales</taxon>
        <taxon>Pseudonocardiaceae</taxon>
        <taxon>Saccharothrix</taxon>
    </lineage>
</organism>
<reference evidence="2 3" key="1">
    <citation type="submission" date="2020-08" db="EMBL/GenBank/DDBJ databases">
        <title>Sequencing the genomes of 1000 actinobacteria strains.</title>
        <authorList>
            <person name="Klenk H.-P."/>
        </authorList>
    </citation>
    <scope>NUCLEOTIDE SEQUENCE [LARGE SCALE GENOMIC DNA]</scope>
    <source>
        <strain evidence="2 3">DSM 45084</strain>
    </source>
</reference>
<protein>
    <submittedName>
        <fullName evidence="2">Uncharacterized protein</fullName>
    </submittedName>
</protein>
<evidence type="ECO:0000313" key="3">
    <source>
        <dbReference type="Proteomes" id="UP000542674"/>
    </source>
</evidence>
<feature type="chain" id="PRO_5030629872" evidence="1">
    <location>
        <begin position="22"/>
        <end position="196"/>
    </location>
</feature>
<keyword evidence="1" id="KW-0732">Signal</keyword>
<dbReference type="EMBL" id="JACHJS010000001">
    <property type="protein sequence ID" value="MBB4966573.1"/>
    <property type="molecule type" value="Genomic_DNA"/>
</dbReference>
<sequence length="196" mass="20790">MRWWGVVVAVSGMLLAACAQAEPGVARPTGGVWSDVQGRWWGWASVPEARNPVADRTGEFCGEGQPDDVWFVAGTFGGAVERTCEVPAGRPLVGPVVNRIGTSGECALFMADAKGQVSLDGVPVVPHEVGAVKTVVRAGADNSWDLRAGESRVTACGLWLWVPPLSPGRHELRFEGSTGKFHVAAVYRLKVVGERA</sequence>
<accession>A0A7W7WXG1</accession>
<keyword evidence="3" id="KW-1185">Reference proteome</keyword>
<feature type="signal peptide" evidence="1">
    <location>
        <begin position="1"/>
        <end position="21"/>
    </location>
</feature>
<dbReference type="Proteomes" id="UP000542674">
    <property type="component" value="Unassembled WGS sequence"/>
</dbReference>
<comment type="caution">
    <text evidence="2">The sequence shown here is derived from an EMBL/GenBank/DDBJ whole genome shotgun (WGS) entry which is preliminary data.</text>
</comment>
<dbReference type="RefSeq" id="WP_184670653.1">
    <property type="nucleotide sequence ID" value="NZ_BAABAI010000022.1"/>
</dbReference>
<proteinExistence type="predicted"/>
<dbReference type="AlphaFoldDB" id="A0A7W7WXG1"/>
<name>A0A7W7WXG1_9PSEU</name>
<gene>
    <name evidence="2" type="ORF">F4559_003932</name>
</gene>
<evidence type="ECO:0000256" key="1">
    <source>
        <dbReference type="SAM" id="SignalP"/>
    </source>
</evidence>
<dbReference type="PROSITE" id="PS51257">
    <property type="entry name" value="PROKAR_LIPOPROTEIN"/>
    <property type="match status" value="1"/>
</dbReference>